<evidence type="ECO:0000256" key="3">
    <source>
        <dbReference type="ARBA" id="ARBA00023163"/>
    </source>
</evidence>
<dbReference type="CDD" id="cd01392">
    <property type="entry name" value="HTH_LacI"/>
    <property type="match status" value="1"/>
</dbReference>
<dbReference type="Pfam" id="PF13377">
    <property type="entry name" value="Peripla_BP_3"/>
    <property type="match status" value="1"/>
</dbReference>
<feature type="domain" description="HTH lacI-type" evidence="4">
    <location>
        <begin position="9"/>
        <end position="64"/>
    </location>
</feature>
<dbReference type="Pfam" id="PF00356">
    <property type="entry name" value="LacI"/>
    <property type="match status" value="1"/>
</dbReference>
<dbReference type="RefSeq" id="WP_066266614.1">
    <property type="nucleotide sequence ID" value="NZ_JARMAB010000001.1"/>
</dbReference>
<dbReference type="PRINTS" id="PR00036">
    <property type="entry name" value="HTHLACI"/>
</dbReference>
<dbReference type="PANTHER" id="PTHR30146:SF145">
    <property type="entry name" value="RIBOSE OPERON REPRESSOR"/>
    <property type="match status" value="1"/>
</dbReference>
<dbReference type="SMART" id="SM00354">
    <property type="entry name" value="HTH_LACI"/>
    <property type="match status" value="1"/>
</dbReference>
<name>A0ABU6MA16_9BACI</name>
<evidence type="ECO:0000256" key="1">
    <source>
        <dbReference type="ARBA" id="ARBA00023015"/>
    </source>
</evidence>
<feature type="domain" description="HTH cro/C1-type" evidence="5">
    <location>
        <begin position="8"/>
        <end position="32"/>
    </location>
</feature>
<dbReference type="PROSITE" id="PS00356">
    <property type="entry name" value="HTH_LACI_1"/>
    <property type="match status" value="1"/>
</dbReference>
<organism evidence="6 7">
    <name type="scientific">Heyndrickxia acidicola</name>
    <dbReference type="NCBI Taxonomy" id="209389"/>
    <lineage>
        <taxon>Bacteria</taxon>
        <taxon>Bacillati</taxon>
        <taxon>Bacillota</taxon>
        <taxon>Bacilli</taxon>
        <taxon>Bacillales</taxon>
        <taxon>Bacillaceae</taxon>
        <taxon>Heyndrickxia</taxon>
    </lineage>
</organism>
<evidence type="ECO:0000313" key="6">
    <source>
        <dbReference type="EMBL" id="MED1201522.1"/>
    </source>
</evidence>
<dbReference type="Proteomes" id="UP001341444">
    <property type="component" value="Unassembled WGS sequence"/>
</dbReference>
<evidence type="ECO:0000259" key="4">
    <source>
        <dbReference type="PROSITE" id="PS50932"/>
    </source>
</evidence>
<dbReference type="CDD" id="cd06283">
    <property type="entry name" value="PBP1_RegR_EndR_KdgR-like"/>
    <property type="match status" value="1"/>
</dbReference>
<dbReference type="Gene3D" id="3.40.50.2300">
    <property type="match status" value="2"/>
</dbReference>
<accession>A0ABU6MA16</accession>
<protein>
    <submittedName>
        <fullName evidence="6">LacI family DNA-binding transcriptional regulator</fullName>
    </submittedName>
</protein>
<dbReference type="InterPro" id="IPR046335">
    <property type="entry name" value="LacI/GalR-like_sensor"/>
</dbReference>
<dbReference type="InterPro" id="IPR000843">
    <property type="entry name" value="HTH_LacI"/>
</dbReference>
<evidence type="ECO:0000259" key="5">
    <source>
        <dbReference type="PROSITE" id="PS50943"/>
    </source>
</evidence>
<keyword evidence="2 6" id="KW-0238">DNA-binding</keyword>
<dbReference type="GO" id="GO:0003677">
    <property type="term" value="F:DNA binding"/>
    <property type="evidence" value="ECO:0007669"/>
    <property type="project" value="UniProtKB-KW"/>
</dbReference>
<gene>
    <name evidence="6" type="ORF">P4T90_00285</name>
</gene>
<keyword evidence="1" id="KW-0805">Transcription regulation</keyword>
<dbReference type="InterPro" id="IPR010982">
    <property type="entry name" value="Lambda_DNA-bd_dom_sf"/>
</dbReference>
<dbReference type="SUPFAM" id="SSF47413">
    <property type="entry name" value="lambda repressor-like DNA-binding domains"/>
    <property type="match status" value="1"/>
</dbReference>
<comment type="caution">
    <text evidence="6">The sequence shown here is derived from an EMBL/GenBank/DDBJ whole genome shotgun (WGS) entry which is preliminary data.</text>
</comment>
<dbReference type="PROSITE" id="PS50932">
    <property type="entry name" value="HTH_LACI_2"/>
    <property type="match status" value="1"/>
</dbReference>
<dbReference type="PANTHER" id="PTHR30146">
    <property type="entry name" value="LACI-RELATED TRANSCRIPTIONAL REPRESSOR"/>
    <property type="match status" value="1"/>
</dbReference>
<proteinExistence type="predicted"/>
<sequence>MEKKEPIKITIYDVAKAAGVSKSTVSRYLSGRFHELSENTKRKIQEVIEQLNYKPNHMARGLKGNKSFLIGAIVADITNPYTTAILRGAEDVCKENGYALLICNTDNNPQKEKEYISMLQAHRIDGLIIQTTGGTNPFLEELFNDGNTPIVLVDRKVPELSFDLVGIDNQQATYKAVSYLQSQHYERIAWFTEPVTDISVRKERFHAFQEALKLTDVHHPSLEDIYVADLKKDDELEMCLENFLGKTQSQSRAIFCANSVILLKVILALQSKGMRVPEDVALIGFDNPEWASAVYSGITTIEQPTSEIGKSCAELIIKRINGTPMLPQTLSYHASLIKRGSTPSVKKHFHKEE</sequence>
<dbReference type="SUPFAM" id="SSF53822">
    <property type="entry name" value="Periplasmic binding protein-like I"/>
    <property type="match status" value="1"/>
</dbReference>
<dbReference type="InterPro" id="IPR001387">
    <property type="entry name" value="Cro/C1-type_HTH"/>
</dbReference>
<dbReference type="EMBL" id="JARMAB010000001">
    <property type="protein sequence ID" value="MED1201522.1"/>
    <property type="molecule type" value="Genomic_DNA"/>
</dbReference>
<keyword evidence="3" id="KW-0804">Transcription</keyword>
<evidence type="ECO:0000313" key="7">
    <source>
        <dbReference type="Proteomes" id="UP001341444"/>
    </source>
</evidence>
<dbReference type="InterPro" id="IPR028082">
    <property type="entry name" value="Peripla_BP_I"/>
</dbReference>
<keyword evidence="7" id="KW-1185">Reference proteome</keyword>
<dbReference type="PROSITE" id="PS50943">
    <property type="entry name" value="HTH_CROC1"/>
    <property type="match status" value="1"/>
</dbReference>
<evidence type="ECO:0000256" key="2">
    <source>
        <dbReference type="ARBA" id="ARBA00023125"/>
    </source>
</evidence>
<reference evidence="6 7" key="1">
    <citation type="submission" date="2023-03" db="EMBL/GenBank/DDBJ databases">
        <title>Bacillus Genome Sequencing.</title>
        <authorList>
            <person name="Dunlap C."/>
        </authorList>
    </citation>
    <scope>NUCLEOTIDE SEQUENCE [LARGE SCALE GENOMIC DNA]</scope>
    <source>
        <strain evidence="6 7">B-23453</strain>
    </source>
</reference>
<dbReference type="Gene3D" id="1.10.260.40">
    <property type="entry name" value="lambda repressor-like DNA-binding domains"/>
    <property type="match status" value="1"/>
</dbReference>